<dbReference type="EMBL" id="CP155447">
    <property type="protein sequence ID" value="XBH02874.1"/>
    <property type="molecule type" value="Genomic_DNA"/>
</dbReference>
<evidence type="ECO:0000313" key="2">
    <source>
        <dbReference type="EMBL" id="XBH02874.1"/>
    </source>
</evidence>
<dbReference type="RefSeq" id="WP_406695615.1">
    <property type="nucleotide sequence ID" value="NZ_CP155447.1"/>
</dbReference>
<evidence type="ECO:0000256" key="1">
    <source>
        <dbReference type="SAM" id="MobiDB-lite"/>
    </source>
</evidence>
<dbReference type="InterPro" id="IPR021327">
    <property type="entry name" value="DUF2934"/>
</dbReference>
<sequence>MSGTFLGADRYENPDAPDSLTASAGEPSPQFADSELRDAPFIAEVASRAYGIWLGRGRPEGTDREDWFEAERQLWKERGGMPVPTYDVAAEQAREANERLQAQGAGPSNRDRMVAIGRGNQQAGRQGS</sequence>
<dbReference type="AlphaFoldDB" id="A0AAU7CCY4"/>
<accession>A0AAU7CCY4</accession>
<protein>
    <submittedName>
        <fullName evidence="2">DUF2934 domain-containing protein</fullName>
    </submittedName>
</protein>
<gene>
    <name evidence="2" type="ORF">V5E97_31860</name>
</gene>
<organism evidence="2">
    <name type="scientific">Singulisphaera sp. Ch08</name>
    <dbReference type="NCBI Taxonomy" id="3120278"/>
    <lineage>
        <taxon>Bacteria</taxon>
        <taxon>Pseudomonadati</taxon>
        <taxon>Planctomycetota</taxon>
        <taxon>Planctomycetia</taxon>
        <taxon>Isosphaerales</taxon>
        <taxon>Isosphaeraceae</taxon>
        <taxon>Singulisphaera</taxon>
    </lineage>
</organism>
<feature type="compositionally biased region" description="Polar residues" evidence="1">
    <location>
        <begin position="119"/>
        <end position="128"/>
    </location>
</feature>
<proteinExistence type="predicted"/>
<dbReference type="Pfam" id="PF11154">
    <property type="entry name" value="DUF2934"/>
    <property type="match status" value="1"/>
</dbReference>
<reference evidence="2" key="1">
    <citation type="submission" date="2024-05" db="EMBL/GenBank/DDBJ databases">
        <title>Planctomycetes of the genus Singulisphaera possess chitinolytic capabilities.</title>
        <authorList>
            <person name="Ivanova A."/>
        </authorList>
    </citation>
    <scope>NUCLEOTIDE SEQUENCE</scope>
    <source>
        <strain evidence="2">Ch08T</strain>
    </source>
</reference>
<feature type="region of interest" description="Disordered" evidence="1">
    <location>
        <begin position="1"/>
        <end position="32"/>
    </location>
</feature>
<feature type="region of interest" description="Disordered" evidence="1">
    <location>
        <begin position="93"/>
        <end position="128"/>
    </location>
</feature>
<name>A0AAU7CCY4_9BACT</name>